<dbReference type="PIRSF" id="PIRSF007580">
    <property type="entry name" value="UCP07580"/>
    <property type="match status" value="1"/>
</dbReference>
<reference evidence="2" key="1">
    <citation type="submission" date="2016-10" db="EMBL/GenBank/DDBJ databases">
        <authorList>
            <person name="Varghese N."/>
            <person name="Submissions S."/>
        </authorList>
    </citation>
    <scope>NUCLEOTIDE SEQUENCE [LARGE SCALE GENOMIC DNA]</scope>
    <source>
        <strain evidence="2">DSM 17875</strain>
    </source>
</reference>
<proteinExistence type="predicted"/>
<protein>
    <recommendedName>
        <fullName evidence="3">Metal-dependent hydrolase</fullName>
    </recommendedName>
</protein>
<dbReference type="PANTHER" id="PTHR39456:SF1">
    <property type="entry name" value="METAL-DEPENDENT HYDROLASE"/>
    <property type="match status" value="1"/>
</dbReference>
<dbReference type="PANTHER" id="PTHR39456">
    <property type="entry name" value="METAL-DEPENDENT HYDROLASE"/>
    <property type="match status" value="1"/>
</dbReference>
<dbReference type="Proteomes" id="UP000243232">
    <property type="component" value="Chromosome I"/>
</dbReference>
<gene>
    <name evidence="1" type="ORF">SAMN05216296_0158</name>
</gene>
<name>A0A1H2DY11_9PSED</name>
<dbReference type="InterPro" id="IPR016516">
    <property type="entry name" value="UCP07580"/>
</dbReference>
<dbReference type="AlphaFoldDB" id="A0A1H2DY11"/>
<evidence type="ECO:0008006" key="3">
    <source>
        <dbReference type="Google" id="ProtNLM"/>
    </source>
</evidence>
<dbReference type="EMBL" id="LT629785">
    <property type="protein sequence ID" value="SDT87755.1"/>
    <property type="molecule type" value="Genomic_DNA"/>
</dbReference>
<dbReference type="Pfam" id="PF10118">
    <property type="entry name" value="Metal_hydrol"/>
    <property type="match status" value="1"/>
</dbReference>
<evidence type="ECO:0000313" key="1">
    <source>
        <dbReference type="EMBL" id="SDT87755.1"/>
    </source>
</evidence>
<organism evidence="1 2">
    <name type="scientific">Pseudomonas pohangensis</name>
    <dbReference type="NCBI Taxonomy" id="364197"/>
    <lineage>
        <taxon>Bacteria</taxon>
        <taxon>Pseudomonadati</taxon>
        <taxon>Pseudomonadota</taxon>
        <taxon>Gammaproteobacteria</taxon>
        <taxon>Pseudomonadales</taxon>
        <taxon>Pseudomonadaceae</taxon>
        <taxon>Pseudomonas</taxon>
    </lineage>
</organism>
<dbReference type="STRING" id="364197.SAMN05216296_0158"/>
<sequence length="289" mass="33828">MPCAIGLSEFAMISTTPEGLEIHPRHLEAALPDPMPRHWHGGDPFKSHFFNAMSVLFPEGERFFIHSVRLFREQIKDPLLLEQIRGFIGQEGHHSREHENYNQRLRELGYDIDYLERGVKRRIAFVKKRFPPEGMLAGTCAVEHFTAILGDVLLTNPLMLAGADPQMARLWRWHALEETEHKSVAFDVYMRVCGDRKLLRKAMRRSTFFFTLDTARGLIHMLKRDGLLWNWRIWRDGISWLWGKQGVFRSLIGVYKDFYRDGFHPWQQDNMYLVEQYRSEFDAPAAPAG</sequence>
<keyword evidence="2" id="KW-1185">Reference proteome</keyword>
<evidence type="ECO:0000313" key="2">
    <source>
        <dbReference type="Proteomes" id="UP000243232"/>
    </source>
</evidence>
<accession>A0A1H2DY11</accession>